<keyword evidence="4" id="KW-0963">Cytoplasm</keyword>
<gene>
    <name evidence="4" type="primary">dtd</name>
    <name evidence="5" type="ORF">F889_00629</name>
</gene>
<proteinExistence type="inferred from homology"/>
<dbReference type="InterPro" id="IPR003732">
    <property type="entry name" value="Daa-tRNA_deacyls_DTD"/>
</dbReference>
<name>N9RBE7_9GAMM</name>
<comment type="function">
    <text evidence="4">An aminoacyl-tRNA editing enzyme that deacylates mischarged D-aminoacyl-tRNAs. Also deacylates mischarged glycyl-tRNA(Ala), protecting cells against glycine mischarging by AlaRS. Acts via tRNA-based rather than protein-based catalysis; rejects L-amino acids rather than detecting D-amino acids in the active site. By recycling D-aminoacyl-tRNA to D-amino acids and free tRNA molecules, this enzyme counteracts the toxicity associated with the formation of D-aminoacyl-tRNA entities in vivo and helps enforce protein L-homochirality.</text>
</comment>
<dbReference type="GO" id="GO:0000049">
    <property type="term" value="F:tRNA binding"/>
    <property type="evidence" value="ECO:0007669"/>
    <property type="project" value="UniProtKB-UniRule"/>
</dbReference>
<comment type="catalytic activity">
    <reaction evidence="4">
        <text>a D-aminoacyl-tRNA + H2O = a tRNA + a D-alpha-amino acid + H(+)</text>
        <dbReference type="Rhea" id="RHEA:13953"/>
        <dbReference type="Rhea" id="RHEA-COMP:10123"/>
        <dbReference type="Rhea" id="RHEA-COMP:10124"/>
        <dbReference type="ChEBI" id="CHEBI:15377"/>
        <dbReference type="ChEBI" id="CHEBI:15378"/>
        <dbReference type="ChEBI" id="CHEBI:59871"/>
        <dbReference type="ChEBI" id="CHEBI:78442"/>
        <dbReference type="ChEBI" id="CHEBI:79333"/>
        <dbReference type="EC" id="3.1.1.96"/>
    </reaction>
</comment>
<dbReference type="HAMAP" id="MF_00518">
    <property type="entry name" value="Deacylase_Dtd"/>
    <property type="match status" value="1"/>
</dbReference>
<reference evidence="5 6" key="1">
    <citation type="submission" date="2013-02" db="EMBL/GenBank/DDBJ databases">
        <title>The Genome Sequence of Acinetobacter sp. NIPH 1859.</title>
        <authorList>
            <consortium name="The Broad Institute Genome Sequencing Platform"/>
            <consortium name="The Broad Institute Genome Sequencing Center for Infectious Disease"/>
            <person name="Cerqueira G."/>
            <person name="Feldgarden M."/>
            <person name="Courvalin P."/>
            <person name="Perichon B."/>
            <person name="Grillot-Courvalin C."/>
            <person name="Clermont D."/>
            <person name="Rocha E."/>
            <person name="Yoon E.-J."/>
            <person name="Nemec A."/>
            <person name="Walker B."/>
            <person name="Young S.K."/>
            <person name="Zeng Q."/>
            <person name="Gargeya S."/>
            <person name="Fitzgerald M."/>
            <person name="Haas B."/>
            <person name="Abouelleil A."/>
            <person name="Alvarado L."/>
            <person name="Arachchi H.M."/>
            <person name="Berlin A.M."/>
            <person name="Chapman S.B."/>
            <person name="Dewar J."/>
            <person name="Goldberg J."/>
            <person name="Griggs A."/>
            <person name="Gujja S."/>
            <person name="Hansen M."/>
            <person name="Howarth C."/>
            <person name="Imamovic A."/>
            <person name="Larimer J."/>
            <person name="McCowan C."/>
            <person name="Murphy C."/>
            <person name="Neiman D."/>
            <person name="Pearson M."/>
            <person name="Priest M."/>
            <person name="Roberts A."/>
            <person name="Saif S."/>
            <person name="Shea T."/>
            <person name="Sisk P."/>
            <person name="Sykes S."/>
            <person name="Wortman J."/>
            <person name="Nusbaum C."/>
            <person name="Birren B."/>
        </authorList>
    </citation>
    <scope>NUCLEOTIDE SEQUENCE [LARGE SCALE GENOMIC DNA]</scope>
    <source>
        <strain evidence="5 6">NIPH 1859</strain>
    </source>
</reference>
<evidence type="ECO:0000313" key="5">
    <source>
        <dbReference type="EMBL" id="ENX35930.1"/>
    </source>
</evidence>
<evidence type="ECO:0000313" key="6">
    <source>
        <dbReference type="Proteomes" id="UP000013009"/>
    </source>
</evidence>
<dbReference type="InterPro" id="IPR023509">
    <property type="entry name" value="DTD-like_sf"/>
</dbReference>
<keyword evidence="3 4" id="KW-0694">RNA-binding</keyword>
<dbReference type="PANTHER" id="PTHR10472">
    <property type="entry name" value="D-TYROSYL-TRNA TYR DEACYLASE"/>
    <property type="match status" value="1"/>
</dbReference>
<dbReference type="HOGENOM" id="CLU_076901_1_1_6"/>
<evidence type="ECO:0000256" key="3">
    <source>
        <dbReference type="ARBA" id="ARBA00022884"/>
    </source>
</evidence>
<evidence type="ECO:0000256" key="1">
    <source>
        <dbReference type="ARBA" id="ARBA00009673"/>
    </source>
</evidence>
<dbReference type="GO" id="GO:0106026">
    <property type="term" value="F:Gly-tRNA(Ala) deacylase activity"/>
    <property type="evidence" value="ECO:0007669"/>
    <property type="project" value="UniProtKB-UniRule"/>
</dbReference>
<comment type="similarity">
    <text evidence="1 4">Belongs to the DTD family.</text>
</comment>
<keyword evidence="2 4" id="KW-0378">Hydrolase</keyword>
<dbReference type="PATRIC" id="fig|1217695.3.peg.607"/>
<sequence>MANLLFFQARCKAAESARLRHLYKTNFHFSMRALIQRVLEAKVVVEGQTTGEIQHGLLVFLGLGKEDNLEKGQKLIDKILKYRIFDDEQGKMGWNLSQANGGLLLVSQFTLMAQTQKGLRPDFGPAMPPAEAQALYEQLVDYARQQFSQVQTGIFAADMKVHLINDGPVTFNLEVE</sequence>
<dbReference type="AlphaFoldDB" id="N9RBE7"/>
<dbReference type="PANTHER" id="PTHR10472:SF5">
    <property type="entry name" value="D-AMINOACYL-TRNA DEACYLASE 1"/>
    <property type="match status" value="1"/>
</dbReference>
<keyword evidence="4" id="KW-0820">tRNA-binding</keyword>
<comment type="catalytic activity">
    <reaction evidence="4">
        <text>glycyl-tRNA(Ala) + H2O = tRNA(Ala) + glycine + H(+)</text>
        <dbReference type="Rhea" id="RHEA:53744"/>
        <dbReference type="Rhea" id="RHEA-COMP:9657"/>
        <dbReference type="Rhea" id="RHEA-COMP:13640"/>
        <dbReference type="ChEBI" id="CHEBI:15377"/>
        <dbReference type="ChEBI" id="CHEBI:15378"/>
        <dbReference type="ChEBI" id="CHEBI:57305"/>
        <dbReference type="ChEBI" id="CHEBI:78442"/>
        <dbReference type="ChEBI" id="CHEBI:78522"/>
    </reaction>
</comment>
<dbReference type="Proteomes" id="UP000013009">
    <property type="component" value="Unassembled WGS sequence"/>
</dbReference>
<comment type="domain">
    <text evidence="4">A Gly-cisPro motif from one monomer fits into the active site of the other monomer to allow specific chiral rejection of L-amino acids.</text>
</comment>
<dbReference type="FunFam" id="3.50.80.10:FF:000001">
    <property type="entry name" value="D-aminoacyl-tRNA deacylase"/>
    <property type="match status" value="1"/>
</dbReference>
<dbReference type="GO" id="GO:0051500">
    <property type="term" value="F:D-tyrosyl-tRNA(Tyr) deacylase activity"/>
    <property type="evidence" value="ECO:0007669"/>
    <property type="project" value="TreeGrafter"/>
</dbReference>
<dbReference type="EMBL" id="APRZ01000007">
    <property type="protein sequence ID" value="ENX35930.1"/>
    <property type="molecule type" value="Genomic_DNA"/>
</dbReference>
<organism evidence="5 6">
    <name type="scientific">Acinetobacter colistiniresistens</name>
    <dbReference type="NCBI Taxonomy" id="280145"/>
    <lineage>
        <taxon>Bacteria</taxon>
        <taxon>Pseudomonadati</taxon>
        <taxon>Pseudomonadota</taxon>
        <taxon>Gammaproteobacteria</taxon>
        <taxon>Moraxellales</taxon>
        <taxon>Moraxellaceae</taxon>
        <taxon>Acinetobacter</taxon>
    </lineage>
</organism>
<feature type="short sequence motif" description="Gly-cisPro motif, important for rejection of L-amino acids" evidence="4">
    <location>
        <begin position="167"/>
        <end position="168"/>
    </location>
</feature>
<keyword evidence="6" id="KW-1185">Reference proteome</keyword>
<comment type="subcellular location">
    <subcellularLocation>
        <location evidence="4">Cytoplasm</location>
    </subcellularLocation>
</comment>
<protein>
    <recommendedName>
        <fullName evidence="4">D-aminoacyl-tRNA deacylase</fullName>
        <shortName evidence="4">DTD</shortName>
        <ecNumber evidence="4">3.1.1.96</ecNumber>
    </recommendedName>
    <alternativeName>
        <fullName evidence="4">Gly-tRNA(Ala) deacylase</fullName>
        <ecNumber evidence="4">3.1.1.-</ecNumber>
    </alternativeName>
</protein>
<comment type="subunit">
    <text evidence="4">Homodimer.</text>
</comment>
<dbReference type="GO" id="GO:0005737">
    <property type="term" value="C:cytoplasm"/>
    <property type="evidence" value="ECO:0007669"/>
    <property type="project" value="UniProtKB-SubCell"/>
</dbReference>
<evidence type="ECO:0000256" key="4">
    <source>
        <dbReference type="HAMAP-Rule" id="MF_00518"/>
    </source>
</evidence>
<comment type="caution">
    <text evidence="5">The sequence shown here is derived from an EMBL/GenBank/DDBJ whole genome shotgun (WGS) entry which is preliminary data.</text>
</comment>
<dbReference type="GO" id="GO:0019478">
    <property type="term" value="P:D-amino acid catabolic process"/>
    <property type="evidence" value="ECO:0007669"/>
    <property type="project" value="UniProtKB-UniRule"/>
</dbReference>
<dbReference type="GO" id="GO:0043908">
    <property type="term" value="F:Ser(Gly)-tRNA(Ala) hydrolase activity"/>
    <property type="evidence" value="ECO:0007669"/>
    <property type="project" value="UniProtKB-UniRule"/>
</dbReference>
<accession>N9RBE7</accession>
<dbReference type="EC" id="3.1.1.96" evidence="4"/>
<dbReference type="EC" id="3.1.1.-" evidence="4"/>
<evidence type="ECO:0000256" key="2">
    <source>
        <dbReference type="ARBA" id="ARBA00022801"/>
    </source>
</evidence>
<dbReference type="Pfam" id="PF02580">
    <property type="entry name" value="Tyr_Deacylase"/>
    <property type="match status" value="1"/>
</dbReference>
<dbReference type="Gene3D" id="3.50.80.10">
    <property type="entry name" value="D-tyrosyl-tRNA(Tyr) deacylase"/>
    <property type="match status" value="1"/>
</dbReference>
<dbReference type="NCBIfam" id="TIGR00256">
    <property type="entry name" value="D-aminoacyl-tRNA deacylase"/>
    <property type="match status" value="1"/>
</dbReference>
<dbReference type="SUPFAM" id="SSF69500">
    <property type="entry name" value="DTD-like"/>
    <property type="match status" value="1"/>
</dbReference>
<dbReference type="CDD" id="cd00563">
    <property type="entry name" value="Dtyr_deacylase"/>
    <property type="match status" value="1"/>
</dbReference>